<sequence length="721" mass="79474">MKSSKSSKNRKIIVIIVLLLTLAVYILFVLRFSYIMITSTVDGERLDERVEAAYTQASHMPAKRGNILDKNGEPIATSSTSYKMVAILTDEWSQSGRDSNHVEEIKHTAQVLSQYIPLDEDEIHNLLDQGDVKQVEFGLAGSDISYELKTKIEEENLSGIHFEEMPARIYPNGVFASHLVGLAQSDTDEEEDDLEGVLGLEASLQDILSGEDGGIQYEKDFFGYALPNKDAQIVEAEDGMDVYLTLDRSIQMYMESVVTEVNKSNPSAAITATLMDPKTGHILAASQRPTFNATTKENMNETWQNFHVEYTYEPGSTMKALTLAAAIDQGVFNPDEFFESGFYNIEGSIVNDVKPEGWGMIDYIEGIARSSNVAFVKLFEKMGGQTWKAYLDAFQFGQKTGVSLPNENAGSNPYSTTIQQANTAFGQGITVTPMQMMQAFSALANGGKMMQPQLVDKIVDPADGQETHYESKVAGQPVSAETAQQTLDYLTEATYNPNSTTGIFHLDGYELALKTGTSEIVDPETGQYMTGPNENIYSAVGFAPAKDPKYLLYVTVQQPEMSSEASYGAQVVSNIFNPIMKWTLDRSEVSQQLDIENSGEEIMPQMTGLSVEEAHQMSQELGKEVFMIGTGSRVVQQYPIKETDLTNHENIILMANGAMSMPDLKNASKSDVLKVSELTGIQFNINGSGYVESQSIEPGTLLKEDTKVTVNLSQDRQAEEE</sequence>
<evidence type="ECO:0000256" key="8">
    <source>
        <dbReference type="ARBA" id="ARBA00022984"/>
    </source>
</evidence>
<dbReference type="Pfam" id="PF00905">
    <property type="entry name" value="Transpeptidase"/>
    <property type="match status" value="1"/>
</dbReference>
<evidence type="ECO:0000256" key="5">
    <source>
        <dbReference type="ARBA" id="ARBA00022692"/>
    </source>
</evidence>
<dbReference type="GO" id="GO:0005886">
    <property type="term" value="C:plasma membrane"/>
    <property type="evidence" value="ECO:0007669"/>
    <property type="project" value="UniProtKB-SubCell"/>
</dbReference>
<dbReference type="Proteomes" id="UP001171751">
    <property type="component" value="Unassembled WGS sequence"/>
</dbReference>
<dbReference type="GO" id="GO:0051301">
    <property type="term" value="P:cell division"/>
    <property type="evidence" value="ECO:0007669"/>
    <property type="project" value="UniProtKB-KW"/>
</dbReference>
<dbReference type="Gene3D" id="2.20.70.70">
    <property type="match status" value="1"/>
</dbReference>
<evidence type="ECO:0000256" key="11">
    <source>
        <dbReference type="ARBA" id="ARBA00023251"/>
    </source>
</evidence>
<comment type="caution">
    <text evidence="17">The sequence shown here is derived from an EMBL/GenBank/DDBJ whole genome shotgun (WGS) entry which is preliminary data.</text>
</comment>
<evidence type="ECO:0000256" key="6">
    <source>
        <dbReference type="ARBA" id="ARBA00022737"/>
    </source>
</evidence>
<evidence type="ECO:0000259" key="16">
    <source>
        <dbReference type="PROSITE" id="PS51178"/>
    </source>
</evidence>
<dbReference type="Pfam" id="PF03793">
    <property type="entry name" value="PASTA"/>
    <property type="match status" value="1"/>
</dbReference>
<evidence type="ECO:0000313" key="18">
    <source>
        <dbReference type="Proteomes" id="UP001171751"/>
    </source>
</evidence>
<keyword evidence="6" id="KW-0677">Repeat</keyword>
<keyword evidence="3" id="KW-1003">Cell membrane</keyword>
<dbReference type="GO" id="GO:0008658">
    <property type="term" value="F:penicillin binding"/>
    <property type="evidence" value="ECO:0007669"/>
    <property type="project" value="InterPro"/>
</dbReference>
<keyword evidence="10 15" id="KW-0472">Membrane</keyword>
<comment type="similarity">
    <text evidence="2">Belongs to the transpeptidase family.</text>
</comment>
<dbReference type="Gene3D" id="3.90.1310.10">
    <property type="entry name" value="Penicillin-binding protein 2a (Domain 2)"/>
    <property type="match status" value="1"/>
</dbReference>
<dbReference type="SUPFAM" id="SSF54184">
    <property type="entry name" value="Penicillin-binding protein 2x (pbp-2x), c-terminal domain"/>
    <property type="match status" value="2"/>
</dbReference>
<evidence type="ECO:0000256" key="12">
    <source>
        <dbReference type="ARBA" id="ARBA00023306"/>
    </source>
</evidence>
<keyword evidence="12" id="KW-0131">Cell cycle</keyword>
<proteinExistence type="inferred from homology"/>
<keyword evidence="18" id="KW-1185">Reference proteome</keyword>
<protein>
    <submittedName>
        <fullName evidence="17">Penicillin-binding transpeptidase domain-containing protein</fullName>
    </submittedName>
</protein>
<evidence type="ECO:0000256" key="14">
    <source>
        <dbReference type="ARBA" id="ARBA00055980"/>
    </source>
</evidence>
<comment type="subcellular location">
    <subcellularLocation>
        <location evidence="1">Cell membrane</location>
        <topology evidence="1">Single-pass membrane protein</topology>
    </subcellularLocation>
</comment>
<keyword evidence="5 15" id="KW-0812">Transmembrane</keyword>
<evidence type="ECO:0000313" key="17">
    <source>
        <dbReference type="EMBL" id="MDO5457410.1"/>
    </source>
</evidence>
<dbReference type="SUPFAM" id="SSF56519">
    <property type="entry name" value="Penicillin binding protein dimerisation domain"/>
    <property type="match status" value="1"/>
</dbReference>
<evidence type="ECO:0000256" key="4">
    <source>
        <dbReference type="ARBA" id="ARBA00022618"/>
    </source>
</evidence>
<dbReference type="EMBL" id="JAUNQW010000011">
    <property type="protein sequence ID" value="MDO5457410.1"/>
    <property type="molecule type" value="Genomic_DNA"/>
</dbReference>
<dbReference type="FunFam" id="3.40.710.10:FF:000095">
    <property type="entry name" value="Penicillin-binding protein 2x"/>
    <property type="match status" value="1"/>
</dbReference>
<keyword evidence="7" id="KW-0133">Cell shape</keyword>
<dbReference type="AlphaFoldDB" id="A0AA43ZRQ7"/>
<accession>A0AA43ZRQ7</accession>
<dbReference type="SMART" id="SM00740">
    <property type="entry name" value="PASTA"/>
    <property type="match status" value="2"/>
</dbReference>
<dbReference type="GO" id="GO:0008360">
    <property type="term" value="P:regulation of cell shape"/>
    <property type="evidence" value="ECO:0007669"/>
    <property type="project" value="UniProtKB-KW"/>
</dbReference>
<keyword evidence="4" id="KW-0132">Cell division</keyword>
<evidence type="ECO:0000256" key="3">
    <source>
        <dbReference type="ARBA" id="ARBA00022475"/>
    </source>
</evidence>
<dbReference type="Gene3D" id="3.40.710.10">
    <property type="entry name" value="DD-peptidase/beta-lactamase superfamily"/>
    <property type="match status" value="1"/>
</dbReference>
<dbReference type="InterPro" id="IPR005543">
    <property type="entry name" value="PASTA_dom"/>
</dbReference>
<dbReference type="InterPro" id="IPR036138">
    <property type="entry name" value="PBP_dimer_sf"/>
</dbReference>
<evidence type="ECO:0000256" key="10">
    <source>
        <dbReference type="ARBA" id="ARBA00023136"/>
    </source>
</evidence>
<evidence type="ECO:0000256" key="15">
    <source>
        <dbReference type="SAM" id="Phobius"/>
    </source>
</evidence>
<dbReference type="InterPro" id="IPR012338">
    <property type="entry name" value="Beta-lactam/transpept-like"/>
</dbReference>
<dbReference type="Pfam" id="PF03717">
    <property type="entry name" value="PBP_dimer"/>
    <property type="match status" value="1"/>
</dbReference>
<evidence type="ECO:0000256" key="7">
    <source>
        <dbReference type="ARBA" id="ARBA00022960"/>
    </source>
</evidence>
<evidence type="ECO:0000256" key="2">
    <source>
        <dbReference type="ARBA" id="ARBA00007171"/>
    </source>
</evidence>
<reference evidence="17" key="1">
    <citation type="submission" date="2023-07" db="EMBL/GenBank/DDBJ databases">
        <title>Between Cages and Wild: Unraveling the Impact of Captivity on Animal Microbiomes and Antimicrobial Resistance.</title>
        <authorList>
            <person name="Schmartz G.P."/>
            <person name="Rehner J."/>
            <person name="Schuff M.J."/>
            <person name="Becker S.L."/>
            <person name="Kravczyk M."/>
            <person name="Gurevich A."/>
            <person name="Francke R."/>
            <person name="Mueller R."/>
            <person name="Keller V."/>
            <person name="Keller A."/>
        </authorList>
    </citation>
    <scope>NUCLEOTIDE SEQUENCE</scope>
    <source>
        <strain evidence="17">S39M_St_73</strain>
    </source>
</reference>
<comment type="function">
    <text evidence="14">A transpeptidase that forms peptide cross-links between adjacent glycan strands in cell wall peptidoglycan (PG). Part of the divisome machinery that synthesizes the septal cross wall. Beta-lactams inactivate the PBPs by acylating an essential serine residue in the active site of these proteins.</text>
</comment>
<keyword evidence="9 15" id="KW-1133">Transmembrane helix</keyword>
<dbReference type="CDD" id="cd06575">
    <property type="entry name" value="PASTA_Pbp2x-like_2"/>
    <property type="match status" value="1"/>
</dbReference>
<dbReference type="PANTHER" id="PTHR30627">
    <property type="entry name" value="PEPTIDOGLYCAN D,D-TRANSPEPTIDASE"/>
    <property type="match status" value="1"/>
</dbReference>
<keyword evidence="11" id="KW-0046">Antibiotic resistance</keyword>
<evidence type="ECO:0000256" key="1">
    <source>
        <dbReference type="ARBA" id="ARBA00004162"/>
    </source>
</evidence>
<keyword evidence="13" id="KW-0961">Cell wall biogenesis/degradation</keyword>
<dbReference type="GO" id="GO:0046677">
    <property type="term" value="P:response to antibiotic"/>
    <property type="evidence" value="ECO:0007669"/>
    <property type="project" value="UniProtKB-KW"/>
</dbReference>
<organism evidence="17 18">
    <name type="scientific">Atopococcus tabaci</name>
    <dbReference type="NCBI Taxonomy" id="269774"/>
    <lineage>
        <taxon>Bacteria</taxon>
        <taxon>Bacillati</taxon>
        <taxon>Bacillota</taxon>
        <taxon>Bacilli</taxon>
        <taxon>Lactobacillales</taxon>
        <taxon>Carnobacteriaceae</taxon>
        <taxon>Atopococcus</taxon>
    </lineage>
</organism>
<dbReference type="InterPro" id="IPR001460">
    <property type="entry name" value="PCN-bd_Tpept"/>
</dbReference>
<evidence type="ECO:0000256" key="13">
    <source>
        <dbReference type="ARBA" id="ARBA00023316"/>
    </source>
</evidence>
<dbReference type="InterPro" id="IPR050515">
    <property type="entry name" value="Beta-lactam/transpept"/>
</dbReference>
<dbReference type="PANTHER" id="PTHR30627:SF26">
    <property type="entry name" value="PENICILLIN-BINDING PROTEIN 2B"/>
    <property type="match status" value="1"/>
</dbReference>
<evidence type="ECO:0000256" key="9">
    <source>
        <dbReference type="ARBA" id="ARBA00022989"/>
    </source>
</evidence>
<dbReference type="Gene3D" id="3.30.70.2110">
    <property type="match status" value="1"/>
</dbReference>
<feature type="domain" description="PASTA" evidence="16">
    <location>
        <begin position="657"/>
        <end position="714"/>
    </location>
</feature>
<dbReference type="GO" id="GO:0009252">
    <property type="term" value="P:peptidoglycan biosynthetic process"/>
    <property type="evidence" value="ECO:0007669"/>
    <property type="project" value="UniProtKB-KW"/>
</dbReference>
<feature type="transmembrane region" description="Helical" evidence="15">
    <location>
        <begin position="12"/>
        <end position="37"/>
    </location>
</feature>
<name>A0AA43ZRQ7_9LACT</name>
<keyword evidence="8" id="KW-0573">Peptidoglycan synthesis</keyword>
<dbReference type="InterPro" id="IPR005311">
    <property type="entry name" value="PBP_dimer"/>
</dbReference>
<dbReference type="GO" id="GO:0071555">
    <property type="term" value="P:cell wall organization"/>
    <property type="evidence" value="ECO:0007669"/>
    <property type="project" value="UniProtKB-KW"/>
</dbReference>
<gene>
    <name evidence="17" type="ORF">Q4F26_03610</name>
</gene>
<dbReference type="SUPFAM" id="SSF56601">
    <property type="entry name" value="beta-lactamase/transpeptidase-like"/>
    <property type="match status" value="1"/>
</dbReference>
<dbReference type="PROSITE" id="PS51178">
    <property type="entry name" value="PASTA"/>
    <property type="match status" value="1"/>
</dbReference>